<dbReference type="Gramene" id="EFJ15214">
    <property type="protein sequence ID" value="EFJ15214"/>
    <property type="gene ID" value="SELMODRAFT_13541"/>
</dbReference>
<dbReference type="PANTHER" id="PTHR34661">
    <property type="entry name" value="INCREASED DNA METHYLATION 3"/>
    <property type="match status" value="1"/>
</dbReference>
<evidence type="ECO:0000256" key="1">
    <source>
        <dbReference type="PROSITE-ProRule" id="PRU00285"/>
    </source>
</evidence>
<name>D8SKE7_SELML</name>
<sequence length="356" mass="40030">ASTNDQRFLLVFIFGAYFGPDLRNEVPRKSALQRIAHRLPIYTSDDLGGSVFKLSEMESIYYYALRHSHPSARVKLQSLYKFLQGHLAPPVREALEDDRQFTTFFPPHLHRQSRYKGTYKVVESMVFINEPELSYMKLEDIERFKRLTGLSDLTMDRDLARSFQHGQRNDRDEERQARFYALAEARGPLGVDQDGRPLPHVLPDPNLDSQMPAAAMLLIPSLPTVEQWNRIVDAARPSIVLTGTAAARQSGPLVGLVDIGVADDAYLFRAALPGVKKDEGDFNCEVECDGKVTIKGMTTTGESRIFRTNRMFHMQTQYLCPPGPFSVSFNLPGPVEPNQFTGTFGSDGVLEGIVMK</sequence>
<dbReference type="InterPro" id="IPR008978">
    <property type="entry name" value="HSP20-like_chaperone"/>
</dbReference>
<evidence type="ECO:0000313" key="3">
    <source>
        <dbReference type="EMBL" id="EFJ15214.1"/>
    </source>
</evidence>
<organism evidence="4">
    <name type="scientific">Selaginella moellendorffii</name>
    <name type="common">Spikemoss</name>
    <dbReference type="NCBI Taxonomy" id="88036"/>
    <lineage>
        <taxon>Eukaryota</taxon>
        <taxon>Viridiplantae</taxon>
        <taxon>Streptophyta</taxon>
        <taxon>Embryophyta</taxon>
        <taxon>Tracheophyta</taxon>
        <taxon>Lycopodiopsida</taxon>
        <taxon>Selaginellales</taxon>
        <taxon>Selaginellaceae</taxon>
        <taxon>Selaginella</taxon>
    </lineage>
</organism>
<evidence type="ECO:0000259" key="2">
    <source>
        <dbReference type="PROSITE" id="PS01031"/>
    </source>
</evidence>
<dbReference type="InterPro" id="IPR002068">
    <property type="entry name" value="A-crystallin/Hsp20_dom"/>
</dbReference>
<feature type="non-terminal residue" evidence="3">
    <location>
        <position position="1"/>
    </location>
</feature>
<evidence type="ECO:0000313" key="4">
    <source>
        <dbReference type="Proteomes" id="UP000001514"/>
    </source>
</evidence>
<accession>D8SKE7</accession>
<dbReference type="OMA" id="YSYMAPL"/>
<dbReference type="CDD" id="cd06464">
    <property type="entry name" value="ACD_sHsps-like"/>
    <property type="match status" value="1"/>
</dbReference>
<proteinExistence type="inferred from homology"/>
<dbReference type="EMBL" id="GL377624">
    <property type="protein sequence ID" value="EFJ15214.1"/>
    <property type="molecule type" value="Genomic_DNA"/>
</dbReference>
<dbReference type="Proteomes" id="UP000001514">
    <property type="component" value="Unassembled WGS sequence"/>
</dbReference>
<dbReference type="AlphaFoldDB" id="D8SKE7"/>
<reference evidence="3 4" key="1">
    <citation type="journal article" date="2011" name="Science">
        <title>The Selaginella genome identifies genetic changes associated with the evolution of vascular plants.</title>
        <authorList>
            <person name="Banks J.A."/>
            <person name="Nishiyama T."/>
            <person name="Hasebe M."/>
            <person name="Bowman J.L."/>
            <person name="Gribskov M."/>
            <person name="dePamphilis C."/>
            <person name="Albert V.A."/>
            <person name="Aono N."/>
            <person name="Aoyama T."/>
            <person name="Ambrose B.A."/>
            <person name="Ashton N.W."/>
            <person name="Axtell M.J."/>
            <person name="Barker E."/>
            <person name="Barker M.S."/>
            <person name="Bennetzen J.L."/>
            <person name="Bonawitz N.D."/>
            <person name="Chapple C."/>
            <person name="Cheng C."/>
            <person name="Correa L.G."/>
            <person name="Dacre M."/>
            <person name="DeBarry J."/>
            <person name="Dreyer I."/>
            <person name="Elias M."/>
            <person name="Engstrom E.M."/>
            <person name="Estelle M."/>
            <person name="Feng L."/>
            <person name="Finet C."/>
            <person name="Floyd S.K."/>
            <person name="Frommer W.B."/>
            <person name="Fujita T."/>
            <person name="Gramzow L."/>
            <person name="Gutensohn M."/>
            <person name="Harholt J."/>
            <person name="Hattori M."/>
            <person name="Heyl A."/>
            <person name="Hirai T."/>
            <person name="Hiwatashi Y."/>
            <person name="Ishikawa M."/>
            <person name="Iwata M."/>
            <person name="Karol K.G."/>
            <person name="Koehler B."/>
            <person name="Kolukisaoglu U."/>
            <person name="Kubo M."/>
            <person name="Kurata T."/>
            <person name="Lalonde S."/>
            <person name="Li K."/>
            <person name="Li Y."/>
            <person name="Litt A."/>
            <person name="Lyons E."/>
            <person name="Manning G."/>
            <person name="Maruyama T."/>
            <person name="Michael T.P."/>
            <person name="Mikami K."/>
            <person name="Miyazaki S."/>
            <person name="Morinaga S."/>
            <person name="Murata T."/>
            <person name="Mueller-Roeber B."/>
            <person name="Nelson D.R."/>
            <person name="Obara M."/>
            <person name="Oguri Y."/>
            <person name="Olmstead R.G."/>
            <person name="Onodera N."/>
            <person name="Petersen B.L."/>
            <person name="Pils B."/>
            <person name="Prigge M."/>
            <person name="Rensing S.A."/>
            <person name="Riano-Pachon D.M."/>
            <person name="Roberts A.W."/>
            <person name="Sato Y."/>
            <person name="Scheller H.V."/>
            <person name="Schulz B."/>
            <person name="Schulz C."/>
            <person name="Shakirov E.V."/>
            <person name="Shibagaki N."/>
            <person name="Shinohara N."/>
            <person name="Shippen D.E."/>
            <person name="Soerensen I."/>
            <person name="Sotooka R."/>
            <person name="Sugimoto N."/>
            <person name="Sugita M."/>
            <person name="Sumikawa N."/>
            <person name="Tanurdzic M."/>
            <person name="Theissen G."/>
            <person name="Ulvskov P."/>
            <person name="Wakazuki S."/>
            <person name="Weng J.K."/>
            <person name="Willats W.W."/>
            <person name="Wipf D."/>
            <person name="Wolf P.G."/>
            <person name="Yang L."/>
            <person name="Zimmer A.D."/>
            <person name="Zhu Q."/>
            <person name="Mitros T."/>
            <person name="Hellsten U."/>
            <person name="Loque D."/>
            <person name="Otillar R."/>
            <person name="Salamov A."/>
            <person name="Schmutz J."/>
            <person name="Shapiro H."/>
            <person name="Lindquist E."/>
            <person name="Lucas S."/>
            <person name="Rokhsar D."/>
            <person name="Grigoriev I.V."/>
        </authorList>
    </citation>
    <scope>NUCLEOTIDE SEQUENCE [LARGE SCALE GENOMIC DNA]</scope>
</reference>
<dbReference type="eggNOG" id="ENOG502QT4Y">
    <property type="taxonomic scope" value="Eukaryota"/>
</dbReference>
<dbReference type="KEGG" id="smo:SELMODRAFT_13541"/>
<dbReference type="GO" id="GO:0005634">
    <property type="term" value="C:nucleus"/>
    <property type="evidence" value="ECO:0000318"/>
    <property type="project" value="GO_Central"/>
</dbReference>
<dbReference type="InParanoid" id="D8SKE7"/>
<dbReference type="Gene3D" id="2.60.40.790">
    <property type="match status" value="1"/>
</dbReference>
<keyword evidence="4" id="KW-1185">Reference proteome</keyword>
<dbReference type="PANTHER" id="PTHR34661:SF1">
    <property type="entry name" value="INCREASED DNA METHYLATION 3"/>
    <property type="match status" value="1"/>
</dbReference>
<comment type="similarity">
    <text evidence="1">Belongs to the small heat shock protein (HSP20) family.</text>
</comment>
<dbReference type="FunCoup" id="D8SKE7">
    <property type="interactions" value="64"/>
</dbReference>
<dbReference type="InterPro" id="IPR039321">
    <property type="entry name" value="IDM2/3-like"/>
</dbReference>
<feature type="domain" description="SHSP" evidence="2">
    <location>
        <begin position="244"/>
        <end position="356"/>
    </location>
</feature>
<dbReference type="FunFam" id="2.60.40.790:FF:000049">
    <property type="entry name" value="Increased DNA methylation 3"/>
    <property type="match status" value="1"/>
</dbReference>
<dbReference type="SUPFAM" id="SSF49764">
    <property type="entry name" value="HSP20-like chaperones"/>
    <property type="match status" value="1"/>
</dbReference>
<feature type="non-terminal residue" evidence="3">
    <location>
        <position position="356"/>
    </location>
</feature>
<dbReference type="STRING" id="88036.D8SKE7"/>
<gene>
    <name evidence="3" type="ORF">SELMODRAFT_13541</name>
</gene>
<dbReference type="PROSITE" id="PS01031">
    <property type="entry name" value="SHSP"/>
    <property type="match status" value="1"/>
</dbReference>
<dbReference type="HOGENOM" id="CLU_043084_0_0_1"/>
<protein>
    <recommendedName>
        <fullName evidence="2">SHSP domain-containing protein</fullName>
    </recommendedName>
</protein>